<feature type="coiled-coil region" evidence="1">
    <location>
        <begin position="182"/>
        <end position="234"/>
    </location>
</feature>
<feature type="compositionally biased region" description="Basic and acidic residues" evidence="2">
    <location>
        <begin position="153"/>
        <end position="162"/>
    </location>
</feature>
<evidence type="ECO:0000256" key="1">
    <source>
        <dbReference type="SAM" id="Coils"/>
    </source>
</evidence>
<dbReference type="SMART" id="SM00331">
    <property type="entry name" value="PP2C_SIG"/>
    <property type="match status" value="1"/>
</dbReference>
<feature type="compositionally biased region" description="Basic and acidic residues" evidence="2">
    <location>
        <begin position="295"/>
        <end position="311"/>
    </location>
</feature>
<dbReference type="EMBL" id="LCLH01000014">
    <property type="protein sequence ID" value="KKU13751.1"/>
    <property type="molecule type" value="Genomic_DNA"/>
</dbReference>
<evidence type="ECO:0000259" key="3">
    <source>
        <dbReference type="PROSITE" id="PS51746"/>
    </source>
</evidence>
<evidence type="ECO:0000313" key="4">
    <source>
        <dbReference type="EMBL" id="KKU13751.1"/>
    </source>
</evidence>
<feature type="region of interest" description="Disordered" evidence="2">
    <location>
        <begin position="153"/>
        <end position="176"/>
    </location>
</feature>
<feature type="compositionally biased region" description="Basic and acidic residues" evidence="2">
    <location>
        <begin position="112"/>
        <end position="132"/>
    </location>
</feature>
<feature type="compositionally biased region" description="Basic and acidic residues" evidence="2">
    <location>
        <begin position="90"/>
        <end position="102"/>
    </location>
</feature>
<dbReference type="InterPro" id="IPR015655">
    <property type="entry name" value="PP2C"/>
</dbReference>
<feature type="compositionally biased region" description="Gly residues" evidence="2">
    <location>
        <begin position="7"/>
        <end position="16"/>
    </location>
</feature>
<evidence type="ECO:0000313" key="5">
    <source>
        <dbReference type="Proteomes" id="UP000034911"/>
    </source>
</evidence>
<dbReference type="SMART" id="SM00332">
    <property type="entry name" value="PP2Cc"/>
    <property type="match status" value="1"/>
</dbReference>
<proteinExistence type="predicted"/>
<feature type="region of interest" description="Disordered" evidence="2">
    <location>
        <begin position="1"/>
        <end position="22"/>
    </location>
</feature>
<organism evidence="4 5">
    <name type="scientific">Candidatus Magasanikbacteria bacterium GW2011_GWC2_45_8</name>
    <dbReference type="NCBI Taxonomy" id="1619050"/>
    <lineage>
        <taxon>Bacteria</taxon>
        <taxon>Candidatus Magasanikiibacteriota</taxon>
    </lineage>
</organism>
<dbReference type="InterPro" id="IPR036457">
    <property type="entry name" value="PPM-type-like_dom_sf"/>
</dbReference>
<protein>
    <submittedName>
        <fullName evidence="4">Phosphoprotein phosphatase</fullName>
    </submittedName>
</protein>
<feature type="non-terminal residue" evidence="4">
    <location>
        <position position="1893"/>
    </location>
</feature>
<dbReference type="Gene3D" id="3.60.40.10">
    <property type="entry name" value="PPM-type phosphatase domain"/>
    <property type="match status" value="1"/>
</dbReference>
<accession>A0A0G1MZF1</accession>
<feature type="region of interest" description="Disordered" evidence="2">
    <location>
        <begin position="90"/>
        <end position="132"/>
    </location>
</feature>
<gene>
    <name evidence="4" type="ORF">UX20_C0014G0010</name>
</gene>
<feature type="region of interest" description="Disordered" evidence="2">
    <location>
        <begin position="900"/>
        <end position="919"/>
    </location>
</feature>
<dbReference type="InterPro" id="IPR001932">
    <property type="entry name" value="PPM-type_phosphatase-like_dom"/>
</dbReference>
<dbReference type="Proteomes" id="UP000034911">
    <property type="component" value="Unassembled WGS sequence"/>
</dbReference>
<feature type="region of interest" description="Disordered" evidence="2">
    <location>
        <begin position="273"/>
        <end position="311"/>
    </location>
</feature>
<dbReference type="PROSITE" id="PS51746">
    <property type="entry name" value="PPM_2"/>
    <property type="match status" value="1"/>
</dbReference>
<dbReference type="SUPFAM" id="SSF81606">
    <property type="entry name" value="PP2C-like"/>
    <property type="match status" value="1"/>
</dbReference>
<dbReference type="PANTHER" id="PTHR47992">
    <property type="entry name" value="PROTEIN PHOSPHATASE"/>
    <property type="match status" value="1"/>
</dbReference>
<dbReference type="STRING" id="1619050.UX20_C0014G0010"/>
<dbReference type="Pfam" id="PF00481">
    <property type="entry name" value="PP2C"/>
    <property type="match status" value="1"/>
</dbReference>
<dbReference type="GO" id="GO:0004722">
    <property type="term" value="F:protein serine/threonine phosphatase activity"/>
    <property type="evidence" value="ECO:0007669"/>
    <property type="project" value="InterPro"/>
</dbReference>
<evidence type="ECO:0000256" key="2">
    <source>
        <dbReference type="SAM" id="MobiDB-lite"/>
    </source>
</evidence>
<feature type="region of interest" description="Disordered" evidence="2">
    <location>
        <begin position="422"/>
        <end position="450"/>
    </location>
</feature>
<keyword evidence="1" id="KW-0175">Coiled coil</keyword>
<comment type="caution">
    <text evidence="4">The sequence shown here is derived from an EMBL/GenBank/DDBJ whole genome shotgun (WGS) entry which is preliminary data.</text>
</comment>
<feature type="coiled-coil region" evidence="1">
    <location>
        <begin position="1825"/>
        <end position="1868"/>
    </location>
</feature>
<feature type="region of interest" description="Disordered" evidence="2">
    <location>
        <begin position="1772"/>
        <end position="1792"/>
    </location>
</feature>
<sequence length="1893" mass="212020">MPKKWGNVGGVYIGGEGNKEEPTLGEALFDRKAKLGKKTKSTEETALEAARAQLRGREKDLEEDKKIWSGATKEELKKIKRDAQSVRLIEEQKNRGKFDPDSLQRSNQKENALSEKERQQREKNAEEAGEKISAELRSTPVEGTLEFLRKAQEDREKERLADAARGADNPFSLPDNEDSKEIVRLEKEYTNLDNKLASAGNDQQDVLRVWQEWAADFEEVNRALKETREKVRDEDPEELKLRRMALWLFKVDHEKSAREYINVRGVLRERHRPTLHGRAENELPPTPVSAPTPATKREQAKEKEKKEQGFRPEQIDHDIFATWRGRMEKEDVLPLLKKTILRFNEVLAQNERSAREWVAQARLLYKEDIDPNFENREFFGGKVPTIRAHRAWALHTFLQTAESALKENKPIPEDTTYYANKSTENAKPSSLPDAASQKEAEPDAALETGGFNDRVGKFVEELSEDQRNELRDTQWYSALSVKKSEARVQGAVEDFFDDLKSNIGDLSSERKHINALFWFDHKIAPSKRPVASEMSRRLKSLPVSEVVKSPVLPKAKDIPAIDNLPPPVADIIPTETTPKIISWTGAMASEKKEDHLINEDASYFSAEGGIIGVFDGMGGHQDGDRASRIGRYVLQESAEDLNSVSTVAEVRGKLREIFQRMQDDVKTAFPEKSGREMPGTCATVAKIVQEGGKHIAVVGNIGDSRAYVFRAGARTLEQITKDDDYLGKVEESVPLFQYVSSIQKILSEVTDAEQLRDQAAFTGAFPDVPIAQEPNGLALLNARLSDDLGVISILELFHRRNNISKNIGGGNFEPAIVQTEIAHGDILFCTSDGIHDNLTNSEIQSIIQKNIGKAPGQLARILLDRAQAVVDERTLRSKSDDMTVVVLKGENATVVHDARTAASEADSTAPTESEHGSLGIESTQTYKNFLSQYTMARDSDPARRALISGWRESATTARIETERVIVLRHILAQLDAGELESSSGEATAEKRVGDRLYERLHSLKPDMAAQKEIQRGDEFNVRIIGTDTFKKAEIEEYDGKKIEIRFVGVKGVIPRKLEMDRVYKIRILETNKSKDKKIGGGKHYWHEAEVIGPSLEEGEEFEAQFETPMKPGVYRTFAPDGLAVFVSGSEDLDITKPHTVVISRVVDFSQPDSKRHHAGYLKEERSSLSASPSGEAEPIGLKWGDLTPEKKTEFAADRELFMRMFPEGIVTRGIFERDYESGEAKLLPQGNLDAESCIFLLQRFFDLPADYISKTGFVRPGEFKPNALNVDTGFETTGFQVKWFTKDELAAQGLAAPEVADQKEEDAGGAHVVIVQDHGPDANRTMSAFKLLYDALIDRYGEDAIPPGDREPMKNFVKFVTHIDNFTAPTADFDWKKAWWESDKIPFMLALAKQNFLNVRDLYRFFKEHPFEDAFKRPSEWAVDAPPKLRNVYYDFRAEADALGKYGFGTMGRIRKDGRQEPIMTEQYKLIEKGDRYFEYLQHNEPEFIVESPTYGKILVVLDGDHVPGRLSAAMACGIDGMLEWRPGEKSFWFNVAPQKDPADYSIPQIPHELAEDVGGVWVRGSIVMQPDWKKQDLKAGLNLGAFLEKIGVPLDALQGRLKKRVEEENDGEKPWETLPADADFLALKAELKKAISETGSLLVSSANPNDKTVNGEKEEFFLRSLIRPEKFANYSINIWVMAVHEWFNDQIMNTFMNWMDGYMSVASADAAAGTITESNGTVSDKAQFVERYEDLPQMYRRASRGIWKGAVERWFDEVLAGKRISASSAVEPARAEPLVATPESAGTARTPEIASATPAPAETPTGAAAIHQAQQARAAALDSALQAEAQAQQATEDAHVVEARVELERVTDRLARARATKEQYEGVLKGFAGFITGKGSQAEAEYDSALHE</sequence>
<feature type="region of interest" description="Disordered" evidence="2">
    <location>
        <begin position="1159"/>
        <end position="1182"/>
    </location>
</feature>
<dbReference type="CDD" id="cd00143">
    <property type="entry name" value="PP2Cc"/>
    <property type="match status" value="1"/>
</dbReference>
<name>A0A0G1MZF1_9BACT</name>
<feature type="domain" description="PPM-type phosphatase" evidence="3">
    <location>
        <begin position="584"/>
        <end position="889"/>
    </location>
</feature>
<dbReference type="PATRIC" id="fig|1619050.3.peg.310"/>
<reference evidence="4 5" key="1">
    <citation type="journal article" date="2015" name="Nature">
        <title>rRNA introns, odd ribosomes, and small enigmatic genomes across a large radiation of phyla.</title>
        <authorList>
            <person name="Brown C.T."/>
            <person name="Hug L.A."/>
            <person name="Thomas B.C."/>
            <person name="Sharon I."/>
            <person name="Castelle C.J."/>
            <person name="Singh A."/>
            <person name="Wilkins M.J."/>
            <person name="Williams K.H."/>
            <person name="Banfield J.F."/>
        </authorList>
    </citation>
    <scope>NUCLEOTIDE SEQUENCE [LARGE SCALE GENOMIC DNA]</scope>
</reference>